<dbReference type="NCBIfam" id="TIGR02365">
    <property type="entry name" value="dha_L_ycgS"/>
    <property type="match status" value="1"/>
</dbReference>
<dbReference type="Proteomes" id="UP000058114">
    <property type="component" value="Chromosome"/>
</dbReference>
<dbReference type="PATRIC" id="fig|652.5.peg.488"/>
<reference evidence="4 5" key="2">
    <citation type="journal article" date="2016" name="Genome Announc.">
        <title>Complete Genome Sequence of the Highly Virulent Aeromonas schubertii Strain WL1483, Isolated from Diseased Snakehead Fish (Channa argus) in China.</title>
        <authorList>
            <person name="Liu L."/>
            <person name="Li N."/>
            <person name="Zhang D."/>
            <person name="Fu X."/>
            <person name="Shi C."/>
            <person name="Lin Q."/>
            <person name="Hao G."/>
        </authorList>
    </citation>
    <scope>NUCLEOTIDE SEQUENCE [LARGE SCALE GENOMIC DNA]</scope>
    <source>
        <strain evidence="4 5">WL1483</strain>
    </source>
</reference>
<dbReference type="FunFam" id="1.25.40.340:FF:000002">
    <property type="entry name" value="Dihydroxyacetone kinase, L subunit"/>
    <property type="match status" value="1"/>
</dbReference>
<dbReference type="GO" id="GO:0019563">
    <property type="term" value="P:glycerol catabolic process"/>
    <property type="evidence" value="ECO:0007669"/>
    <property type="project" value="TreeGrafter"/>
</dbReference>
<dbReference type="Gene3D" id="1.25.40.340">
    <property type="match status" value="1"/>
</dbReference>
<keyword evidence="1" id="KW-0808">Transferase</keyword>
<keyword evidence="2 4" id="KW-0418">Kinase</keyword>
<dbReference type="PANTHER" id="PTHR28629:SF4">
    <property type="entry name" value="TRIOKINASE_FMN CYCLASE"/>
    <property type="match status" value="1"/>
</dbReference>
<gene>
    <name evidence="4" type="primary">dhaL</name>
    <name evidence="4" type="ORF">WL1483_1235</name>
</gene>
<evidence type="ECO:0000259" key="3">
    <source>
        <dbReference type="PROSITE" id="PS51480"/>
    </source>
</evidence>
<accession>A0A0S2SG31</accession>
<dbReference type="PANTHER" id="PTHR28629">
    <property type="entry name" value="TRIOKINASE/FMN CYCLASE"/>
    <property type="match status" value="1"/>
</dbReference>
<organism evidence="4 5">
    <name type="scientific">Aeromonas schubertii</name>
    <dbReference type="NCBI Taxonomy" id="652"/>
    <lineage>
        <taxon>Bacteria</taxon>
        <taxon>Pseudomonadati</taxon>
        <taxon>Pseudomonadota</taxon>
        <taxon>Gammaproteobacteria</taxon>
        <taxon>Aeromonadales</taxon>
        <taxon>Aeromonadaceae</taxon>
        <taxon>Aeromonas</taxon>
    </lineage>
</organism>
<evidence type="ECO:0000313" key="4">
    <source>
        <dbReference type="EMBL" id="ALP40654.1"/>
    </source>
</evidence>
<evidence type="ECO:0000256" key="1">
    <source>
        <dbReference type="ARBA" id="ARBA00022679"/>
    </source>
</evidence>
<dbReference type="InterPro" id="IPR050861">
    <property type="entry name" value="Dihydroxyacetone_Kinase"/>
</dbReference>
<sequence length="211" mass="21816">MLTREQIVAWLQACAGVFERERDVLTGLDTDIGDGDHGINMQRGFAKVAEKLPSVADKDIGQILKTTGMTLLSSVGGASGPLYGTFFIRAAAVADAHQCLSLAELQQMLSEGVEGVVARGRAEPGDKTMCDAWWPALAALGQAQARGAELPQALAEAVAAAEQGARGTIPMQARKGRASYLGERSIGHQDPGATSTCLLLAALARSAGGGA</sequence>
<dbReference type="InterPro" id="IPR036117">
    <property type="entry name" value="DhaL_dom_sf"/>
</dbReference>
<evidence type="ECO:0000313" key="5">
    <source>
        <dbReference type="Proteomes" id="UP000058114"/>
    </source>
</evidence>
<dbReference type="RefSeq" id="WP_060583848.1">
    <property type="nucleotide sequence ID" value="NZ_CP013067.1"/>
</dbReference>
<proteinExistence type="predicted"/>
<dbReference type="GO" id="GO:0005829">
    <property type="term" value="C:cytosol"/>
    <property type="evidence" value="ECO:0007669"/>
    <property type="project" value="TreeGrafter"/>
</dbReference>
<dbReference type="EMBL" id="CP013067">
    <property type="protein sequence ID" value="ALP40654.1"/>
    <property type="molecule type" value="Genomic_DNA"/>
</dbReference>
<dbReference type="SUPFAM" id="SSF101473">
    <property type="entry name" value="DhaL-like"/>
    <property type="match status" value="1"/>
</dbReference>
<dbReference type="InterPro" id="IPR004007">
    <property type="entry name" value="DhaL_dom"/>
</dbReference>
<dbReference type="KEGG" id="asr:WL1483_1235"/>
<dbReference type="GO" id="GO:0004371">
    <property type="term" value="F:glycerone kinase activity"/>
    <property type="evidence" value="ECO:0007669"/>
    <property type="project" value="InterPro"/>
</dbReference>
<dbReference type="AlphaFoldDB" id="A0A0S2SG31"/>
<protein>
    <submittedName>
        <fullName evidence="4">Dihydroxyacetone kinase</fullName>
    </submittedName>
</protein>
<name>A0A0S2SG31_9GAMM</name>
<dbReference type="PROSITE" id="PS51480">
    <property type="entry name" value="DHAL"/>
    <property type="match status" value="1"/>
</dbReference>
<evidence type="ECO:0000256" key="2">
    <source>
        <dbReference type="ARBA" id="ARBA00022777"/>
    </source>
</evidence>
<dbReference type="SMART" id="SM01120">
    <property type="entry name" value="Dak2"/>
    <property type="match status" value="1"/>
</dbReference>
<feature type="domain" description="DhaL" evidence="3">
    <location>
        <begin position="5"/>
        <end position="205"/>
    </location>
</feature>
<dbReference type="Pfam" id="PF02734">
    <property type="entry name" value="Dak2"/>
    <property type="match status" value="1"/>
</dbReference>
<reference evidence="5" key="1">
    <citation type="submission" date="2015-10" db="EMBL/GenBank/DDBJ databases">
        <title>Complete Genome Sequence of Aeromonas schubertii strain WL1483.</title>
        <authorList>
            <person name="Liu L."/>
        </authorList>
    </citation>
    <scope>NUCLEOTIDE SEQUENCE [LARGE SCALE GENOMIC DNA]</scope>
    <source>
        <strain evidence="5">WL1483</strain>
    </source>
</reference>
<dbReference type="InterPro" id="IPR012737">
    <property type="entry name" value="DhaK_L_YcgS"/>
</dbReference>